<gene>
    <name evidence="6" type="ORF">EBB54_02435</name>
</gene>
<dbReference type="InterPro" id="IPR007492">
    <property type="entry name" value="LytTR_DNA-bd_dom"/>
</dbReference>
<keyword evidence="6" id="KW-0238">DNA-binding</keyword>
<dbReference type="EMBL" id="RHJS01000002">
    <property type="protein sequence ID" value="RRK30361.1"/>
    <property type="molecule type" value="Genomic_DNA"/>
</dbReference>
<dbReference type="Proteomes" id="UP000274920">
    <property type="component" value="Unassembled WGS sequence"/>
</dbReference>
<dbReference type="InterPro" id="IPR011006">
    <property type="entry name" value="CheY-like_superfamily"/>
</dbReference>
<feature type="domain" description="Response regulatory" evidence="4">
    <location>
        <begin position="3"/>
        <end position="120"/>
    </location>
</feature>
<dbReference type="PANTHER" id="PTHR37299">
    <property type="entry name" value="TRANSCRIPTIONAL REGULATOR-RELATED"/>
    <property type="match status" value="1"/>
</dbReference>
<dbReference type="SMART" id="SM00448">
    <property type="entry name" value="REC"/>
    <property type="match status" value="1"/>
</dbReference>
<comment type="function">
    <text evidence="2">May play the central regulatory role in sporulation. It may be an element of the effector pathway responsible for the activation of sporulation genes in response to nutritional stress. Spo0A may act in concert with spo0H (a sigma factor) to control the expression of some genes that are critical to the sporulation process.</text>
</comment>
<dbReference type="InterPro" id="IPR046947">
    <property type="entry name" value="LytR-like"/>
</dbReference>
<proteinExistence type="predicted"/>
<dbReference type="Gene3D" id="3.40.50.2300">
    <property type="match status" value="1"/>
</dbReference>
<comment type="caution">
    <text evidence="6">The sequence shown here is derived from an EMBL/GenBank/DDBJ whole genome shotgun (WGS) entry which is preliminary data.</text>
</comment>
<dbReference type="InterPro" id="IPR001789">
    <property type="entry name" value="Sig_transdc_resp-reg_receiver"/>
</dbReference>
<dbReference type="SMART" id="SM00850">
    <property type="entry name" value="LytTR"/>
    <property type="match status" value="1"/>
</dbReference>
<protein>
    <recommendedName>
        <fullName evidence="1">Stage 0 sporulation protein A homolog</fullName>
    </recommendedName>
</protein>
<keyword evidence="3" id="KW-0597">Phosphoprotein</keyword>
<dbReference type="Gene3D" id="2.40.50.1020">
    <property type="entry name" value="LytTr DNA-binding domain"/>
    <property type="match status" value="1"/>
</dbReference>
<evidence type="ECO:0000313" key="7">
    <source>
        <dbReference type="Proteomes" id="UP000274920"/>
    </source>
</evidence>
<evidence type="ECO:0000259" key="4">
    <source>
        <dbReference type="PROSITE" id="PS50110"/>
    </source>
</evidence>
<organism evidence="6 7">
    <name type="scientific">Schaedlerella arabinosiphila</name>
    <dbReference type="NCBI Taxonomy" id="2044587"/>
    <lineage>
        <taxon>Bacteria</taxon>
        <taxon>Bacillati</taxon>
        <taxon>Bacillota</taxon>
        <taxon>Clostridia</taxon>
        <taxon>Lachnospirales</taxon>
        <taxon>Lachnospiraceae</taxon>
        <taxon>Schaedlerella</taxon>
    </lineage>
</organism>
<dbReference type="SUPFAM" id="SSF52172">
    <property type="entry name" value="CheY-like"/>
    <property type="match status" value="1"/>
</dbReference>
<feature type="modified residue" description="4-aspartylphosphate" evidence="3">
    <location>
        <position position="57"/>
    </location>
</feature>
<dbReference type="AlphaFoldDB" id="A0A3R8KV48"/>
<dbReference type="Pfam" id="PF00072">
    <property type="entry name" value="Response_reg"/>
    <property type="match status" value="1"/>
</dbReference>
<dbReference type="Pfam" id="PF04397">
    <property type="entry name" value="LytTR"/>
    <property type="match status" value="1"/>
</dbReference>
<reference evidence="6" key="1">
    <citation type="submission" date="2018-10" db="EMBL/GenBank/DDBJ databases">
        <title>Schaedlerella arabinophila gen. nov. sp. nov., isolated from the mouse intestinal tract and comparative analysis with the genome of the closely related altered Schaedler flora strain ASF502.</title>
        <authorList>
            <person name="Miyake S."/>
            <person name="Soh M."/>
            <person name="Seedorf H."/>
        </authorList>
    </citation>
    <scope>NUCLEOTIDE SEQUENCE [LARGE SCALE GENOMIC DNA]</scope>
    <source>
        <strain evidence="6">DSM 106076</strain>
    </source>
</reference>
<dbReference type="RefSeq" id="WP_125126195.1">
    <property type="nucleotide sequence ID" value="NZ_RHJS01000002.1"/>
</dbReference>
<dbReference type="PANTHER" id="PTHR37299:SF1">
    <property type="entry name" value="STAGE 0 SPORULATION PROTEIN A HOMOLOG"/>
    <property type="match status" value="1"/>
</dbReference>
<evidence type="ECO:0000256" key="2">
    <source>
        <dbReference type="ARBA" id="ARBA00024867"/>
    </source>
</evidence>
<feature type="domain" description="HTH LytTR-type" evidence="5">
    <location>
        <begin position="132"/>
        <end position="228"/>
    </location>
</feature>
<name>A0A3R8KV48_9FIRM</name>
<accession>A0A3R8KV48</accession>
<keyword evidence="7" id="KW-1185">Reference proteome</keyword>
<dbReference type="PROSITE" id="PS50110">
    <property type="entry name" value="RESPONSE_REGULATORY"/>
    <property type="match status" value="1"/>
</dbReference>
<dbReference type="PROSITE" id="PS50930">
    <property type="entry name" value="HTH_LYTTR"/>
    <property type="match status" value="1"/>
</dbReference>
<evidence type="ECO:0000313" key="6">
    <source>
        <dbReference type="EMBL" id="RRK30361.1"/>
    </source>
</evidence>
<sequence length="235" mass="27308">MIHIAIVEDDVHDKARLKKCLKRYEEETQRRFEVTEFSDGEDIITEYMAKYDLILMDIEMTFMNGMSAARRIREMDPDVELIFITNMPQYAIQGYKVNALDYLLKPLSYFSFTETMNKALKRIGTSEKKYVVVATKGGKMKLDISGICYVEVLDHLLLYHTTEGIYEARGTLKDTLSQLDERFFSCSRSYVVNLDYVEHYRGNDLTVNGDVLAMSRGRRNAFLDALNAHMNGEWR</sequence>
<evidence type="ECO:0000256" key="3">
    <source>
        <dbReference type="PROSITE-ProRule" id="PRU00169"/>
    </source>
</evidence>
<evidence type="ECO:0000259" key="5">
    <source>
        <dbReference type="PROSITE" id="PS50930"/>
    </source>
</evidence>
<evidence type="ECO:0000256" key="1">
    <source>
        <dbReference type="ARBA" id="ARBA00018672"/>
    </source>
</evidence>
<dbReference type="GO" id="GO:0003677">
    <property type="term" value="F:DNA binding"/>
    <property type="evidence" value="ECO:0007669"/>
    <property type="project" value="UniProtKB-KW"/>
</dbReference>
<dbReference type="GO" id="GO:0000156">
    <property type="term" value="F:phosphorelay response regulator activity"/>
    <property type="evidence" value="ECO:0007669"/>
    <property type="project" value="InterPro"/>
</dbReference>